<dbReference type="AlphaFoldDB" id="A0A8H7PQQ5"/>
<dbReference type="Proteomes" id="UP000612746">
    <property type="component" value="Unassembled WGS sequence"/>
</dbReference>
<proteinExistence type="predicted"/>
<evidence type="ECO:0000313" key="2">
    <source>
        <dbReference type="Proteomes" id="UP000612746"/>
    </source>
</evidence>
<reference evidence="1" key="1">
    <citation type="submission" date="2020-12" db="EMBL/GenBank/DDBJ databases">
        <title>Metabolic potential, ecology and presence of endohyphal bacteria is reflected in genomic diversity of Mucoromycotina.</title>
        <authorList>
            <person name="Muszewska A."/>
            <person name="Okrasinska A."/>
            <person name="Steczkiewicz K."/>
            <person name="Drgas O."/>
            <person name="Orlowska M."/>
            <person name="Perlinska-Lenart U."/>
            <person name="Aleksandrzak-Piekarczyk T."/>
            <person name="Szatraj K."/>
            <person name="Zielenkiewicz U."/>
            <person name="Pilsyk S."/>
            <person name="Malc E."/>
            <person name="Mieczkowski P."/>
            <person name="Kruszewska J.S."/>
            <person name="Biernat P."/>
            <person name="Pawlowska J."/>
        </authorList>
    </citation>
    <scope>NUCLEOTIDE SEQUENCE</scope>
    <source>
        <strain evidence="1">WA0000051536</strain>
    </source>
</reference>
<gene>
    <name evidence="1" type="ORF">INT44_001669</name>
</gene>
<sequence length="74" mass="8487">MKYLSFTYCDRWSGCQIPQHTGSDFMAILGGCWSHLGRQISWFGYWNTRRSPAAVGMSSSSAHYVHLYDDVEMT</sequence>
<name>A0A8H7PQQ5_9FUNG</name>
<accession>A0A8H7PQQ5</accession>
<comment type="caution">
    <text evidence="1">The sequence shown here is derived from an EMBL/GenBank/DDBJ whole genome shotgun (WGS) entry which is preliminary data.</text>
</comment>
<evidence type="ECO:0000313" key="1">
    <source>
        <dbReference type="EMBL" id="KAG2178517.1"/>
    </source>
</evidence>
<dbReference type="EMBL" id="JAEPRA010000011">
    <property type="protein sequence ID" value="KAG2178517.1"/>
    <property type="molecule type" value="Genomic_DNA"/>
</dbReference>
<keyword evidence="2" id="KW-1185">Reference proteome</keyword>
<protein>
    <submittedName>
        <fullName evidence="1">Uncharacterized protein</fullName>
    </submittedName>
</protein>
<organism evidence="1 2">
    <name type="scientific">Umbelopsis vinacea</name>
    <dbReference type="NCBI Taxonomy" id="44442"/>
    <lineage>
        <taxon>Eukaryota</taxon>
        <taxon>Fungi</taxon>
        <taxon>Fungi incertae sedis</taxon>
        <taxon>Mucoromycota</taxon>
        <taxon>Mucoromycotina</taxon>
        <taxon>Umbelopsidomycetes</taxon>
        <taxon>Umbelopsidales</taxon>
        <taxon>Umbelopsidaceae</taxon>
        <taxon>Umbelopsis</taxon>
    </lineage>
</organism>